<reference evidence="2 3" key="1">
    <citation type="submission" date="2015-11" db="EMBL/GenBank/DDBJ databases">
        <title>Genomic analysis of 38 Legionella species identifies large and diverse effector repertoires.</title>
        <authorList>
            <person name="Burstein D."/>
            <person name="Amaro F."/>
            <person name="Zusman T."/>
            <person name="Lifshitz Z."/>
            <person name="Cohen O."/>
            <person name="Gilbert J.A."/>
            <person name="Pupko T."/>
            <person name="Shuman H.A."/>
            <person name="Segal G."/>
        </authorList>
    </citation>
    <scope>NUCLEOTIDE SEQUENCE [LARGE SCALE GENOMIC DNA]</scope>
    <source>
        <strain evidence="2 3">ATCC 51914</strain>
    </source>
</reference>
<dbReference type="PATRIC" id="fig|66969.6.peg.3400"/>
<comment type="caution">
    <text evidence="2">The sequence shown here is derived from an EMBL/GenBank/DDBJ whole genome shotgun (WGS) entry which is preliminary data.</text>
</comment>
<dbReference type="AlphaFoldDB" id="A0A0W1A1R3"/>
<name>A0A0W1A1R3_9GAMM</name>
<feature type="transmembrane region" description="Helical" evidence="1">
    <location>
        <begin position="122"/>
        <end position="140"/>
    </location>
</feature>
<evidence type="ECO:0000313" key="2">
    <source>
        <dbReference type="EMBL" id="KTD75072.1"/>
    </source>
</evidence>
<sequence length="148" mass="17063">MNNTNQNDKLFILGIICLVLALGLLFFSLYILPYIIWEFNYDVPDFILTMINDYQGNYSYSQGSSKAIVWLYFFIPSLIFGYISYYISNYIDKNAQDLQNPTEEESKEPTKNKESLKESASLGIKLLSIIVLIFAVVFILQEFFAVTS</sequence>
<dbReference type="STRING" id="66969.Lwal_3113"/>
<keyword evidence="1 2" id="KW-0812">Transmembrane</keyword>
<protein>
    <submittedName>
        <fullName evidence="2">Transmembrane protein</fullName>
    </submittedName>
</protein>
<dbReference type="Gene3D" id="1.20.1070.10">
    <property type="entry name" value="Rhodopsin 7-helix transmembrane proteins"/>
    <property type="match status" value="1"/>
</dbReference>
<feature type="transmembrane region" description="Helical" evidence="1">
    <location>
        <begin position="67"/>
        <end position="87"/>
    </location>
</feature>
<feature type="transmembrane region" description="Helical" evidence="1">
    <location>
        <begin position="12"/>
        <end position="36"/>
    </location>
</feature>
<keyword evidence="3" id="KW-1185">Reference proteome</keyword>
<dbReference type="OrthoDB" id="5639325at2"/>
<keyword evidence="1" id="KW-1133">Transmembrane helix</keyword>
<dbReference type="EMBL" id="LNZB01000060">
    <property type="protein sequence ID" value="KTD75072.1"/>
    <property type="molecule type" value="Genomic_DNA"/>
</dbReference>
<dbReference type="Proteomes" id="UP000054729">
    <property type="component" value="Unassembled WGS sequence"/>
</dbReference>
<dbReference type="RefSeq" id="WP_058481705.1">
    <property type="nucleotide sequence ID" value="NZ_CAAAIQ010000005.1"/>
</dbReference>
<organism evidence="2 3">
    <name type="scientific">Legionella waltersii</name>
    <dbReference type="NCBI Taxonomy" id="66969"/>
    <lineage>
        <taxon>Bacteria</taxon>
        <taxon>Pseudomonadati</taxon>
        <taxon>Pseudomonadota</taxon>
        <taxon>Gammaproteobacteria</taxon>
        <taxon>Legionellales</taxon>
        <taxon>Legionellaceae</taxon>
        <taxon>Legionella</taxon>
    </lineage>
</organism>
<accession>A0A0W1A1R3</accession>
<evidence type="ECO:0000313" key="3">
    <source>
        <dbReference type="Proteomes" id="UP000054729"/>
    </source>
</evidence>
<gene>
    <name evidence="2" type="ORF">Lwal_3113</name>
</gene>
<evidence type="ECO:0000256" key="1">
    <source>
        <dbReference type="SAM" id="Phobius"/>
    </source>
</evidence>
<proteinExistence type="predicted"/>
<keyword evidence="1" id="KW-0472">Membrane</keyword>